<dbReference type="AlphaFoldDB" id="A0A9D3V9X1"/>
<protein>
    <recommendedName>
        <fullName evidence="3">Reverse transcriptase domain-containing protein</fullName>
    </recommendedName>
</protein>
<dbReference type="OrthoDB" id="1938220at2759"/>
<evidence type="ECO:0008006" key="3">
    <source>
        <dbReference type="Google" id="ProtNLM"/>
    </source>
</evidence>
<organism evidence="1 2">
    <name type="scientific">Gossypium stocksii</name>
    <dbReference type="NCBI Taxonomy" id="47602"/>
    <lineage>
        <taxon>Eukaryota</taxon>
        <taxon>Viridiplantae</taxon>
        <taxon>Streptophyta</taxon>
        <taxon>Embryophyta</taxon>
        <taxon>Tracheophyta</taxon>
        <taxon>Spermatophyta</taxon>
        <taxon>Magnoliopsida</taxon>
        <taxon>eudicotyledons</taxon>
        <taxon>Gunneridae</taxon>
        <taxon>Pentapetalae</taxon>
        <taxon>rosids</taxon>
        <taxon>malvids</taxon>
        <taxon>Malvales</taxon>
        <taxon>Malvaceae</taxon>
        <taxon>Malvoideae</taxon>
        <taxon>Gossypium</taxon>
    </lineage>
</organism>
<comment type="caution">
    <text evidence="1">The sequence shown here is derived from an EMBL/GenBank/DDBJ whole genome shotgun (WGS) entry which is preliminary data.</text>
</comment>
<dbReference type="EMBL" id="JAIQCV010000008">
    <property type="protein sequence ID" value="KAH1074196.1"/>
    <property type="molecule type" value="Genomic_DNA"/>
</dbReference>
<gene>
    <name evidence="1" type="ORF">J1N35_026524</name>
</gene>
<keyword evidence="2" id="KW-1185">Reference proteome</keyword>
<evidence type="ECO:0000313" key="2">
    <source>
        <dbReference type="Proteomes" id="UP000828251"/>
    </source>
</evidence>
<sequence length="174" mass="20653">MESLKESRAKENRIDLKEWLLELYDKDLSDEVLAKIIDVQLSLNLEDNKEEIFWEQRARVNWLKNRDQNTNFFHKVVVTCRNHRQITGLKGEDGRWVSKDEEMLQIALKYFENLFSASETGDDERLLRLVEKWITKSMNDELLESFTKEEIWHAVKTMAPLKAPGIDGFLVIFY</sequence>
<name>A0A9D3V9X1_9ROSI</name>
<dbReference type="Proteomes" id="UP000828251">
    <property type="component" value="Unassembled WGS sequence"/>
</dbReference>
<reference evidence="1 2" key="1">
    <citation type="journal article" date="2021" name="Plant Biotechnol. J.">
        <title>Multi-omics assisted identification of the key and species-specific regulatory components of drought-tolerant mechanisms in Gossypium stocksii.</title>
        <authorList>
            <person name="Yu D."/>
            <person name="Ke L."/>
            <person name="Zhang D."/>
            <person name="Wu Y."/>
            <person name="Sun Y."/>
            <person name="Mei J."/>
            <person name="Sun J."/>
            <person name="Sun Y."/>
        </authorList>
    </citation>
    <scope>NUCLEOTIDE SEQUENCE [LARGE SCALE GENOMIC DNA]</scope>
    <source>
        <strain evidence="2">cv. E1</strain>
        <tissue evidence="1">Leaf</tissue>
    </source>
</reference>
<accession>A0A9D3V9X1</accession>
<proteinExistence type="predicted"/>
<evidence type="ECO:0000313" key="1">
    <source>
        <dbReference type="EMBL" id="KAH1074196.1"/>
    </source>
</evidence>